<keyword evidence="3" id="KW-1185">Reference proteome</keyword>
<name>A0A7J6CZU9_9TELE</name>
<evidence type="ECO:0000313" key="2">
    <source>
        <dbReference type="EMBL" id="KAF4112480.1"/>
    </source>
</evidence>
<feature type="transmembrane region" description="Helical" evidence="1">
    <location>
        <begin position="12"/>
        <end position="31"/>
    </location>
</feature>
<evidence type="ECO:0000256" key="1">
    <source>
        <dbReference type="SAM" id="Phobius"/>
    </source>
</evidence>
<keyword evidence="1" id="KW-0472">Membrane</keyword>
<dbReference type="Proteomes" id="UP000579812">
    <property type="component" value="Unassembled WGS sequence"/>
</dbReference>
<proteinExistence type="predicted"/>
<keyword evidence="1" id="KW-0812">Transmembrane</keyword>
<evidence type="ECO:0000313" key="3">
    <source>
        <dbReference type="Proteomes" id="UP000579812"/>
    </source>
</evidence>
<dbReference type="EMBL" id="JAAMOB010000006">
    <property type="protein sequence ID" value="KAF4112480.1"/>
    <property type="molecule type" value="Genomic_DNA"/>
</dbReference>
<feature type="transmembrane region" description="Helical" evidence="1">
    <location>
        <begin position="58"/>
        <end position="81"/>
    </location>
</feature>
<comment type="caution">
    <text evidence="2">The sequence shown here is derived from an EMBL/GenBank/DDBJ whole genome shotgun (WGS) entry which is preliminary data.</text>
</comment>
<organism evidence="2 3">
    <name type="scientific">Onychostoma macrolepis</name>
    <dbReference type="NCBI Taxonomy" id="369639"/>
    <lineage>
        <taxon>Eukaryota</taxon>
        <taxon>Metazoa</taxon>
        <taxon>Chordata</taxon>
        <taxon>Craniata</taxon>
        <taxon>Vertebrata</taxon>
        <taxon>Euteleostomi</taxon>
        <taxon>Actinopterygii</taxon>
        <taxon>Neopterygii</taxon>
        <taxon>Teleostei</taxon>
        <taxon>Ostariophysi</taxon>
        <taxon>Cypriniformes</taxon>
        <taxon>Cyprinidae</taxon>
        <taxon>Acrossocheilinae</taxon>
        <taxon>Onychostoma</taxon>
    </lineage>
</organism>
<reference evidence="2 3" key="1">
    <citation type="submission" date="2020-04" db="EMBL/GenBank/DDBJ databases">
        <title>Chromosome-level genome assembly of a cyprinid fish Onychostoma macrolepis by integration of Nanopore Sequencing, Bionano and Hi-C technology.</title>
        <authorList>
            <person name="Wang D."/>
        </authorList>
    </citation>
    <scope>NUCLEOTIDE SEQUENCE [LARGE SCALE GENOMIC DNA]</scope>
    <source>
        <strain evidence="2">SWU-2019</strain>
        <tissue evidence="2">Muscle</tissue>
    </source>
</reference>
<dbReference type="AlphaFoldDB" id="A0A7J6CZU9"/>
<sequence>MARKSFKLSHYSNMLLNVILYSIFHEFAFAFPSSRESRQSEGLEKPTSAQNVQQVARLHFGVIASVVIVIVAAIVAAVFIIRKYCCLQSNITYRYSELRQMEEQNADREEENDSDEDILE</sequence>
<keyword evidence="1" id="KW-1133">Transmembrane helix</keyword>
<accession>A0A7J6CZU9</accession>
<protein>
    <submittedName>
        <fullName evidence="2">Uncharacterized protein</fullName>
    </submittedName>
</protein>
<gene>
    <name evidence="2" type="ORF">G5714_007275</name>
</gene>